<dbReference type="OrthoDB" id="9800643at2"/>
<comment type="function">
    <text evidence="5">Methylates the class 1 translation termination release factors RF1/PrfA and RF2/PrfB on the glutamine residue of the universally conserved GGQ motif.</text>
</comment>
<dbReference type="PANTHER" id="PTHR18895">
    <property type="entry name" value="HEMK METHYLTRANSFERASE"/>
    <property type="match status" value="1"/>
</dbReference>
<keyword evidence="2 5" id="KW-0808">Transferase</keyword>
<dbReference type="InterPro" id="IPR040758">
    <property type="entry name" value="PrmC_N"/>
</dbReference>
<dbReference type="GO" id="GO:0032259">
    <property type="term" value="P:methylation"/>
    <property type="evidence" value="ECO:0007669"/>
    <property type="project" value="UniProtKB-KW"/>
</dbReference>
<feature type="binding site" evidence="5">
    <location>
        <begin position="188"/>
        <end position="191"/>
    </location>
    <ligand>
        <name>substrate</name>
    </ligand>
</feature>
<evidence type="ECO:0000313" key="8">
    <source>
        <dbReference type="EMBL" id="TDW19910.1"/>
    </source>
</evidence>
<dbReference type="PANTHER" id="PTHR18895:SF74">
    <property type="entry name" value="MTRF1L RELEASE FACTOR GLUTAMINE METHYLTRANSFERASE"/>
    <property type="match status" value="1"/>
</dbReference>
<feature type="binding site" evidence="5">
    <location>
        <position position="188"/>
    </location>
    <ligand>
        <name>S-adenosyl-L-methionine</name>
        <dbReference type="ChEBI" id="CHEBI:59789"/>
    </ligand>
</feature>
<protein>
    <recommendedName>
        <fullName evidence="5">Release factor glutamine methyltransferase</fullName>
        <shortName evidence="5">RF MTase</shortName>
        <ecNumber evidence="5">2.1.1.297</ecNumber>
    </recommendedName>
    <alternativeName>
        <fullName evidence="5">N5-glutamine methyltransferase PrmC</fullName>
    </alternativeName>
    <alternativeName>
        <fullName evidence="5">Protein-(glutamine-N5) MTase PrmC</fullName>
    </alternativeName>
    <alternativeName>
        <fullName evidence="5">Protein-glutamine N-methyltransferase PrmC</fullName>
    </alternativeName>
</protein>
<feature type="domain" description="Release factor glutamine methyltransferase N-terminal" evidence="7">
    <location>
        <begin position="5"/>
        <end position="73"/>
    </location>
</feature>
<dbReference type="InterPro" id="IPR002052">
    <property type="entry name" value="DNA_methylase_N6_adenine_CS"/>
</dbReference>
<reference evidence="8 9" key="1">
    <citation type="submission" date="2019-03" db="EMBL/GenBank/DDBJ databases">
        <title>Genomic Encyclopedia of Type Strains, Phase IV (KMG-IV): sequencing the most valuable type-strain genomes for metagenomic binning, comparative biology and taxonomic classification.</title>
        <authorList>
            <person name="Goeker M."/>
        </authorList>
    </citation>
    <scope>NUCLEOTIDE SEQUENCE [LARGE SCALE GENOMIC DNA]</scope>
    <source>
        <strain evidence="8 9">DSM 28867</strain>
    </source>
</reference>
<accession>A0A4R7ZW78</accession>
<evidence type="ECO:0000256" key="5">
    <source>
        <dbReference type="HAMAP-Rule" id="MF_02126"/>
    </source>
</evidence>
<name>A0A4R7ZW78_9FIRM</name>
<comment type="caution">
    <text evidence="5">Lacks conserved residue(s) required for the propagation of feature annotation.</text>
</comment>
<keyword evidence="3 5" id="KW-0949">S-adenosyl-L-methionine</keyword>
<dbReference type="Pfam" id="PF05175">
    <property type="entry name" value="MTS"/>
    <property type="match status" value="1"/>
</dbReference>
<comment type="similarity">
    <text evidence="5">Belongs to the protein N5-glutamine methyltransferase family. PrmC subfamily.</text>
</comment>
<evidence type="ECO:0000259" key="6">
    <source>
        <dbReference type="Pfam" id="PF05175"/>
    </source>
</evidence>
<dbReference type="InterPro" id="IPR004556">
    <property type="entry name" value="HemK-like"/>
</dbReference>
<comment type="caution">
    <text evidence="8">The sequence shown here is derived from an EMBL/GenBank/DDBJ whole genome shotgun (WGS) entry which is preliminary data.</text>
</comment>
<feature type="binding site" evidence="5">
    <location>
        <begin position="121"/>
        <end position="125"/>
    </location>
    <ligand>
        <name>S-adenosyl-L-methionine</name>
        <dbReference type="ChEBI" id="CHEBI:59789"/>
    </ligand>
</feature>
<dbReference type="Proteomes" id="UP000294743">
    <property type="component" value="Unassembled WGS sequence"/>
</dbReference>
<dbReference type="SUPFAM" id="SSF53335">
    <property type="entry name" value="S-adenosyl-L-methionine-dependent methyltransferases"/>
    <property type="match status" value="1"/>
</dbReference>
<keyword evidence="9" id="KW-1185">Reference proteome</keyword>
<dbReference type="EC" id="2.1.1.297" evidence="5"/>
<evidence type="ECO:0000256" key="2">
    <source>
        <dbReference type="ARBA" id="ARBA00022679"/>
    </source>
</evidence>
<feature type="domain" description="Methyltransferase small" evidence="6">
    <location>
        <begin position="114"/>
        <end position="196"/>
    </location>
</feature>
<sequence>MLYREALRRAQQLCIDAGVGEQAPLFLLLELANLESHNLYAEFDQEMDDALVDAYYKKVDRLLAHEPLDHILGYSYFYGFKFLVNEDVLIPRPETEELVANVLASYDEFFAGQEVEAIDVGCGSGAIAIAVALEEKNIHMQASDISEHAIAVAKENAKNLEANVTFKVGDMLQPFIESSHKVDILISNPPYIPQDEKMEDSVVDFEPHVALFGGSDGLHFYKEIFKHAHKVIKEKSFLAFEIGYNQKDALLKEADIYFPNDKKEVLKDLNGKDRMLFIYHNV</sequence>
<dbReference type="RefSeq" id="WP_134169393.1">
    <property type="nucleotide sequence ID" value="NZ_SODD01000016.1"/>
</dbReference>
<evidence type="ECO:0000259" key="7">
    <source>
        <dbReference type="Pfam" id="PF17827"/>
    </source>
</evidence>
<dbReference type="NCBIfam" id="TIGR00536">
    <property type="entry name" value="hemK_fam"/>
    <property type="match status" value="1"/>
</dbReference>
<proteinExistence type="inferred from homology"/>
<dbReference type="Gene3D" id="1.10.8.10">
    <property type="entry name" value="DNA helicase RuvA subunit, C-terminal domain"/>
    <property type="match status" value="1"/>
</dbReference>
<dbReference type="GO" id="GO:0102559">
    <property type="term" value="F:peptide chain release factor N(5)-glutamine methyltransferase activity"/>
    <property type="evidence" value="ECO:0007669"/>
    <property type="project" value="UniProtKB-EC"/>
</dbReference>
<evidence type="ECO:0000256" key="1">
    <source>
        <dbReference type="ARBA" id="ARBA00022603"/>
    </source>
</evidence>
<comment type="catalytic activity">
    <reaction evidence="4 5">
        <text>L-glutaminyl-[peptide chain release factor] + S-adenosyl-L-methionine = N(5)-methyl-L-glutaminyl-[peptide chain release factor] + S-adenosyl-L-homocysteine + H(+)</text>
        <dbReference type="Rhea" id="RHEA:42896"/>
        <dbReference type="Rhea" id="RHEA-COMP:10271"/>
        <dbReference type="Rhea" id="RHEA-COMP:10272"/>
        <dbReference type="ChEBI" id="CHEBI:15378"/>
        <dbReference type="ChEBI" id="CHEBI:30011"/>
        <dbReference type="ChEBI" id="CHEBI:57856"/>
        <dbReference type="ChEBI" id="CHEBI:59789"/>
        <dbReference type="ChEBI" id="CHEBI:61891"/>
        <dbReference type="EC" id="2.1.1.297"/>
    </reaction>
</comment>
<dbReference type="InterPro" id="IPR050320">
    <property type="entry name" value="N5-glutamine_MTase"/>
</dbReference>
<dbReference type="InterPro" id="IPR007848">
    <property type="entry name" value="Small_mtfrase_dom"/>
</dbReference>
<dbReference type="CDD" id="cd02440">
    <property type="entry name" value="AdoMet_MTases"/>
    <property type="match status" value="1"/>
</dbReference>
<evidence type="ECO:0000313" key="9">
    <source>
        <dbReference type="Proteomes" id="UP000294743"/>
    </source>
</evidence>
<gene>
    <name evidence="5" type="primary">prmC</name>
    <name evidence="8" type="ORF">EDD63_1166</name>
</gene>
<dbReference type="InterPro" id="IPR029063">
    <property type="entry name" value="SAM-dependent_MTases_sf"/>
</dbReference>
<organism evidence="8 9">
    <name type="scientific">Breznakia blatticola</name>
    <dbReference type="NCBI Taxonomy" id="1754012"/>
    <lineage>
        <taxon>Bacteria</taxon>
        <taxon>Bacillati</taxon>
        <taxon>Bacillota</taxon>
        <taxon>Erysipelotrichia</taxon>
        <taxon>Erysipelotrichales</taxon>
        <taxon>Erysipelotrichaceae</taxon>
        <taxon>Breznakia</taxon>
    </lineage>
</organism>
<dbReference type="AlphaFoldDB" id="A0A4R7ZW78"/>
<dbReference type="HAMAP" id="MF_02126">
    <property type="entry name" value="RF_methyltr_PrmC"/>
    <property type="match status" value="1"/>
</dbReference>
<dbReference type="PROSITE" id="PS00092">
    <property type="entry name" value="N6_MTASE"/>
    <property type="match status" value="1"/>
</dbReference>
<dbReference type="NCBIfam" id="TIGR03534">
    <property type="entry name" value="RF_mod_PrmC"/>
    <property type="match status" value="1"/>
</dbReference>
<dbReference type="Pfam" id="PF17827">
    <property type="entry name" value="PrmC_N"/>
    <property type="match status" value="1"/>
</dbReference>
<evidence type="ECO:0000256" key="4">
    <source>
        <dbReference type="ARBA" id="ARBA00048391"/>
    </source>
</evidence>
<feature type="binding site" evidence="5">
    <location>
        <position position="144"/>
    </location>
    <ligand>
        <name>S-adenosyl-L-methionine</name>
        <dbReference type="ChEBI" id="CHEBI:59789"/>
    </ligand>
</feature>
<dbReference type="Gene3D" id="3.40.50.150">
    <property type="entry name" value="Vaccinia Virus protein VP39"/>
    <property type="match status" value="1"/>
</dbReference>
<dbReference type="EMBL" id="SODD01000016">
    <property type="protein sequence ID" value="TDW19910.1"/>
    <property type="molecule type" value="Genomic_DNA"/>
</dbReference>
<dbReference type="InterPro" id="IPR019874">
    <property type="entry name" value="RF_methyltr_PrmC"/>
</dbReference>
<dbReference type="GO" id="GO:0003676">
    <property type="term" value="F:nucleic acid binding"/>
    <property type="evidence" value="ECO:0007669"/>
    <property type="project" value="InterPro"/>
</dbReference>
<evidence type="ECO:0000256" key="3">
    <source>
        <dbReference type="ARBA" id="ARBA00022691"/>
    </source>
</evidence>
<keyword evidence="1 5" id="KW-0489">Methyltransferase</keyword>